<evidence type="ECO:0000313" key="2">
    <source>
        <dbReference type="EMBL" id="ATZ49302.1"/>
    </source>
</evidence>
<reference evidence="2 3" key="2">
    <citation type="journal article" date="2012" name="Eukaryot. Cell">
        <title>Genome update of Botrytis cinerea strains B05.10 and T4.</title>
        <authorList>
            <person name="Staats M."/>
            <person name="van Kan J.A."/>
        </authorList>
    </citation>
    <scope>NUCLEOTIDE SEQUENCE [LARGE SCALE GENOMIC DNA]</scope>
    <source>
        <strain evidence="2 3">B05.10</strain>
    </source>
</reference>
<accession>A0A384JFQ6</accession>
<organism evidence="2 3">
    <name type="scientific">Botryotinia fuckeliana (strain B05.10)</name>
    <name type="common">Noble rot fungus</name>
    <name type="synonym">Botrytis cinerea</name>
    <dbReference type="NCBI Taxonomy" id="332648"/>
    <lineage>
        <taxon>Eukaryota</taxon>
        <taxon>Fungi</taxon>
        <taxon>Dikarya</taxon>
        <taxon>Ascomycota</taxon>
        <taxon>Pezizomycotina</taxon>
        <taxon>Leotiomycetes</taxon>
        <taxon>Helotiales</taxon>
        <taxon>Sclerotiniaceae</taxon>
        <taxon>Botrytis</taxon>
    </lineage>
</organism>
<gene>
    <name evidence="2" type="ORF">BCIN_04g04700</name>
</gene>
<dbReference type="InterPro" id="IPR010730">
    <property type="entry name" value="HET"/>
</dbReference>
<dbReference type="Proteomes" id="UP000001798">
    <property type="component" value="Chromosome 4"/>
</dbReference>
<dbReference type="PANTHER" id="PTHR10622:SF11">
    <property type="entry name" value="HET-DOMAIN-CONTAINING PROTEIN"/>
    <property type="match status" value="1"/>
</dbReference>
<proteinExistence type="predicted"/>
<reference evidence="2 3" key="3">
    <citation type="journal article" date="2017" name="Mol. Plant Pathol.">
        <title>A gapless genome sequence of the fungus Botrytis cinerea.</title>
        <authorList>
            <person name="Van Kan J.A."/>
            <person name="Stassen J.H."/>
            <person name="Mosbach A."/>
            <person name="Van Der Lee T.A."/>
            <person name="Faino L."/>
            <person name="Farmer A.D."/>
            <person name="Papasotiriou D.G."/>
            <person name="Zhou S."/>
            <person name="Seidl M.F."/>
            <person name="Cottam E."/>
            <person name="Edel D."/>
            <person name="Hahn M."/>
            <person name="Schwartz D.C."/>
            <person name="Dietrich R.A."/>
            <person name="Widdison S."/>
            <person name="Scalliet G."/>
        </authorList>
    </citation>
    <scope>NUCLEOTIDE SEQUENCE [LARGE SCALE GENOMIC DNA]</scope>
    <source>
        <strain evidence="2 3">B05.10</strain>
    </source>
</reference>
<sequence>MRLLQYNSDGNFSLTEFFNKVIPEYAILSQRWETEKAKFGDLQKEIGTKKAGYKKLRFYKEQARGVGLKYFWMDTCCIDKSSSTELAEALNSMYRWCRDAARCYVYLLDVSALKQKAGDTSTEHTYTSKTQCYSRMLDCKMYKRSGIILRQITTLRCCVSAAREIRTREVCARKTQLPVIEALGSHAFSLND</sequence>
<dbReference type="RefSeq" id="XP_001557605.1">
    <property type="nucleotide sequence ID" value="XM_001557555.2"/>
</dbReference>
<dbReference type="EMBL" id="CP009808">
    <property type="protein sequence ID" value="ATZ49302.1"/>
    <property type="molecule type" value="Genomic_DNA"/>
</dbReference>
<feature type="domain" description="Heterokaryon incompatibility" evidence="1">
    <location>
        <begin position="25"/>
        <end position="132"/>
    </location>
</feature>
<dbReference type="Pfam" id="PF06985">
    <property type="entry name" value="HET"/>
    <property type="match status" value="1"/>
</dbReference>
<dbReference type="GeneID" id="5438204"/>
<dbReference type="PANTHER" id="PTHR10622">
    <property type="entry name" value="HET DOMAIN-CONTAINING PROTEIN"/>
    <property type="match status" value="1"/>
</dbReference>
<dbReference type="OrthoDB" id="3432186at2759"/>
<evidence type="ECO:0000313" key="3">
    <source>
        <dbReference type="Proteomes" id="UP000001798"/>
    </source>
</evidence>
<dbReference type="KEGG" id="bfu:BCIN_04g04700"/>
<reference evidence="2 3" key="1">
    <citation type="journal article" date="2011" name="PLoS Genet.">
        <title>Genomic analysis of the necrotrophic fungal pathogens Sclerotinia sclerotiorum and Botrytis cinerea.</title>
        <authorList>
            <person name="Amselem J."/>
            <person name="Cuomo C.A."/>
            <person name="van Kan J.A."/>
            <person name="Viaud M."/>
            <person name="Benito E.P."/>
            <person name="Couloux A."/>
            <person name="Coutinho P.M."/>
            <person name="de Vries R.P."/>
            <person name="Dyer P.S."/>
            <person name="Fillinger S."/>
            <person name="Fournier E."/>
            <person name="Gout L."/>
            <person name="Hahn M."/>
            <person name="Kohn L."/>
            <person name="Lapalu N."/>
            <person name="Plummer K.M."/>
            <person name="Pradier J.M."/>
            <person name="Quevillon E."/>
            <person name="Sharon A."/>
            <person name="Simon A."/>
            <person name="ten Have A."/>
            <person name="Tudzynski B."/>
            <person name="Tudzynski P."/>
            <person name="Wincker P."/>
            <person name="Andrew M."/>
            <person name="Anthouard V."/>
            <person name="Beever R.E."/>
            <person name="Beffa R."/>
            <person name="Benoit I."/>
            <person name="Bouzid O."/>
            <person name="Brault B."/>
            <person name="Chen Z."/>
            <person name="Choquer M."/>
            <person name="Collemare J."/>
            <person name="Cotton P."/>
            <person name="Danchin E.G."/>
            <person name="Da Silva C."/>
            <person name="Gautier A."/>
            <person name="Giraud C."/>
            <person name="Giraud T."/>
            <person name="Gonzalez C."/>
            <person name="Grossetete S."/>
            <person name="Guldener U."/>
            <person name="Henrissat B."/>
            <person name="Howlett B.J."/>
            <person name="Kodira C."/>
            <person name="Kretschmer M."/>
            <person name="Lappartient A."/>
            <person name="Leroch M."/>
            <person name="Levis C."/>
            <person name="Mauceli E."/>
            <person name="Neuveglise C."/>
            <person name="Oeser B."/>
            <person name="Pearson M."/>
            <person name="Poulain J."/>
            <person name="Poussereau N."/>
            <person name="Quesneville H."/>
            <person name="Rascle C."/>
            <person name="Schumacher J."/>
            <person name="Segurens B."/>
            <person name="Sexton A."/>
            <person name="Silva E."/>
            <person name="Sirven C."/>
            <person name="Soanes D.M."/>
            <person name="Talbot N.J."/>
            <person name="Templeton M."/>
            <person name="Yandava C."/>
            <person name="Yarden O."/>
            <person name="Zeng Q."/>
            <person name="Rollins J.A."/>
            <person name="Lebrun M.H."/>
            <person name="Dickman M."/>
        </authorList>
    </citation>
    <scope>NUCLEOTIDE SEQUENCE [LARGE SCALE GENOMIC DNA]</scope>
    <source>
        <strain evidence="2 3">B05.10</strain>
    </source>
</reference>
<dbReference type="VEuPathDB" id="FungiDB:Bcin04g04700"/>
<protein>
    <recommendedName>
        <fullName evidence="1">Heterokaryon incompatibility domain-containing protein</fullName>
    </recommendedName>
</protein>
<keyword evidence="3" id="KW-1185">Reference proteome</keyword>
<evidence type="ECO:0000259" key="1">
    <source>
        <dbReference type="Pfam" id="PF06985"/>
    </source>
</evidence>
<dbReference type="AlphaFoldDB" id="A0A384JFQ6"/>
<name>A0A384JFQ6_BOTFB</name>